<reference evidence="3" key="2">
    <citation type="submission" date="2025-09" db="UniProtKB">
        <authorList>
            <consortium name="Ensembl"/>
        </authorList>
    </citation>
    <scope>IDENTIFICATION</scope>
</reference>
<comment type="similarity">
    <text evidence="1">Belongs to the apolipoprotein L family.</text>
</comment>
<reference evidence="3" key="1">
    <citation type="submission" date="2025-08" db="UniProtKB">
        <authorList>
            <consortium name="Ensembl"/>
        </authorList>
    </citation>
    <scope>IDENTIFICATION</scope>
</reference>
<feature type="transmembrane region" description="Helical" evidence="2">
    <location>
        <begin position="107"/>
        <end position="128"/>
    </location>
</feature>
<dbReference type="Pfam" id="PF05461">
    <property type="entry name" value="ApoL"/>
    <property type="match status" value="1"/>
</dbReference>
<accession>A0A8C6TG04</accession>
<dbReference type="Proteomes" id="UP000694523">
    <property type="component" value="Unplaced"/>
</dbReference>
<dbReference type="AlphaFoldDB" id="A0A8C6TG04"/>
<protein>
    <submittedName>
        <fullName evidence="3">Uncharacterized protein</fullName>
    </submittedName>
</protein>
<feature type="transmembrane region" description="Helical" evidence="2">
    <location>
        <begin position="81"/>
        <end position="101"/>
    </location>
</feature>
<organism evidence="3 4">
    <name type="scientific">Neogobius melanostomus</name>
    <name type="common">round goby</name>
    <dbReference type="NCBI Taxonomy" id="47308"/>
    <lineage>
        <taxon>Eukaryota</taxon>
        <taxon>Metazoa</taxon>
        <taxon>Chordata</taxon>
        <taxon>Craniata</taxon>
        <taxon>Vertebrata</taxon>
        <taxon>Euteleostomi</taxon>
        <taxon>Actinopterygii</taxon>
        <taxon>Neopterygii</taxon>
        <taxon>Teleostei</taxon>
        <taxon>Neoteleostei</taxon>
        <taxon>Acanthomorphata</taxon>
        <taxon>Gobiaria</taxon>
        <taxon>Gobiiformes</taxon>
        <taxon>Gobioidei</taxon>
        <taxon>Gobiidae</taxon>
        <taxon>Benthophilinae</taxon>
        <taxon>Neogobiini</taxon>
        <taxon>Neogobius</taxon>
    </lineage>
</organism>
<sequence>MHLFFVYCCIPAMQEESVGGTGLHWEMDEHSRLLFLFQEEHKVFMEEFKERNEMMLQFLRDVEACAVQLDDMKKGSQISNVVGSSVGLASGILSIVGLVSIPATGGVSLILGGVVAGLAALSGANSIVTTVTEAGVNHHQQKKANESFEKFMENVNVIQNSLNEVITLHFLKIKKKFNLQDFMLLGKSVSVAKSIDVVVDCASAYKASKAVASDLPELSQRVAARGTMAMSIAARGGLIALNALFIGVDVFVIAKNSKDLYKGDETKISKVLRARAAQWKSEIVSTLLLETSLGPNLKQLCLCTSLFMV</sequence>
<keyword evidence="2" id="KW-0472">Membrane</keyword>
<evidence type="ECO:0000256" key="2">
    <source>
        <dbReference type="SAM" id="Phobius"/>
    </source>
</evidence>
<dbReference type="PANTHER" id="PTHR14096:SF57">
    <property type="entry name" value="APOLIPOPROTEIN L4"/>
    <property type="match status" value="1"/>
</dbReference>
<dbReference type="GO" id="GO:0008289">
    <property type="term" value="F:lipid binding"/>
    <property type="evidence" value="ECO:0007669"/>
    <property type="project" value="InterPro"/>
</dbReference>
<keyword evidence="4" id="KW-1185">Reference proteome</keyword>
<evidence type="ECO:0000313" key="3">
    <source>
        <dbReference type="Ensembl" id="ENSNMLP00000020943.1"/>
    </source>
</evidence>
<dbReference type="InterPro" id="IPR008405">
    <property type="entry name" value="ApoL"/>
</dbReference>
<dbReference type="GO" id="GO:0005576">
    <property type="term" value="C:extracellular region"/>
    <property type="evidence" value="ECO:0007669"/>
    <property type="project" value="InterPro"/>
</dbReference>
<proteinExistence type="inferred from homology"/>
<evidence type="ECO:0000256" key="1">
    <source>
        <dbReference type="ARBA" id="ARBA00010090"/>
    </source>
</evidence>
<dbReference type="Ensembl" id="ENSNMLT00000023483.1">
    <property type="protein sequence ID" value="ENSNMLP00000020943.1"/>
    <property type="gene ID" value="ENSNMLG00000013627.1"/>
</dbReference>
<keyword evidence="2" id="KW-0812">Transmembrane</keyword>
<feature type="transmembrane region" description="Helical" evidence="2">
    <location>
        <begin position="232"/>
        <end position="254"/>
    </location>
</feature>
<dbReference type="GO" id="GO:0006869">
    <property type="term" value="P:lipid transport"/>
    <property type="evidence" value="ECO:0007669"/>
    <property type="project" value="InterPro"/>
</dbReference>
<dbReference type="GO" id="GO:0042157">
    <property type="term" value="P:lipoprotein metabolic process"/>
    <property type="evidence" value="ECO:0007669"/>
    <property type="project" value="InterPro"/>
</dbReference>
<dbReference type="GO" id="GO:0016020">
    <property type="term" value="C:membrane"/>
    <property type="evidence" value="ECO:0007669"/>
    <property type="project" value="TreeGrafter"/>
</dbReference>
<name>A0A8C6TG04_9GOBI</name>
<dbReference type="PANTHER" id="PTHR14096">
    <property type="entry name" value="APOLIPOPROTEIN L"/>
    <property type="match status" value="1"/>
</dbReference>
<keyword evidence="2" id="KW-1133">Transmembrane helix</keyword>
<evidence type="ECO:0000313" key="4">
    <source>
        <dbReference type="Proteomes" id="UP000694523"/>
    </source>
</evidence>